<name>A0AAV7V8F2_PLEWA</name>
<reference evidence="2" key="1">
    <citation type="journal article" date="2022" name="bioRxiv">
        <title>Sequencing and chromosome-scale assembly of the giantPleurodeles waltlgenome.</title>
        <authorList>
            <person name="Brown T."/>
            <person name="Elewa A."/>
            <person name="Iarovenko S."/>
            <person name="Subramanian E."/>
            <person name="Araus A.J."/>
            <person name="Petzold A."/>
            <person name="Susuki M."/>
            <person name="Suzuki K.-i.T."/>
            <person name="Hayashi T."/>
            <person name="Toyoda A."/>
            <person name="Oliveira C."/>
            <person name="Osipova E."/>
            <person name="Leigh N.D."/>
            <person name="Simon A."/>
            <person name="Yun M.H."/>
        </authorList>
    </citation>
    <scope>NUCLEOTIDE SEQUENCE</scope>
    <source>
        <strain evidence="2">20211129_DDA</strain>
        <tissue evidence="2">Liver</tissue>
    </source>
</reference>
<dbReference type="EMBL" id="JANPWB010000003">
    <property type="protein sequence ID" value="KAJ1197112.1"/>
    <property type="molecule type" value="Genomic_DNA"/>
</dbReference>
<proteinExistence type="predicted"/>
<dbReference type="AlphaFoldDB" id="A0AAV7V8F2"/>
<gene>
    <name evidence="2" type="ORF">NDU88_000974</name>
</gene>
<accession>A0AAV7V8F2</accession>
<evidence type="ECO:0000313" key="3">
    <source>
        <dbReference type="Proteomes" id="UP001066276"/>
    </source>
</evidence>
<evidence type="ECO:0000256" key="1">
    <source>
        <dbReference type="SAM" id="MobiDB-lite"/>
    </source>
</evidence>
<evidence type="ECO:0000313" key="2">
    <source>
        <dbReference type="EMBL" id="KAJ1197112.1"/>
    </source>
</evidence>
<sequence>MAGSEPRSHALLAPASDRSSCLPGPGAVRGAGAEPGSSAVWASVSLSRGREGEAERPGGEGAEERLRGPGEKGQRRGPGEKGQRRY</sequence>
<comment type="caution">
    <text evidence="2">The sequence shown here is derived from an EMBL/GenBank/DDBJ whole genome shotgun (WGS) entry which is preliminary data.</text>
</comment>
<organism evidence="2 3">
    <name type="scientific">Pleurodeles waltl</name>
    <name type="common">Iberian ribbed newt</name>
    <dbReference type="NCBI Taxonomy" id="8319"/>
    <lineage>
        <taxon>Eukaryota</taxon>
        <taxon>Metazoa</taxon>
        <taxon>Chordata</taxon>
        <taxon>Craniata</taxon>
        <taxon>Vertebrata</taxon>
        <taxon>Euteleostomi</taxon>
        <taxon>Amphibia</taxon>
        <taxon>Batrachia</taxon>
        <taxon>Caudata</taxon>
        <taxon>Salamandroidea</taxon>
        <taxon>Salamandridae</taxon>
        <taxon>Pleurodelinae</taxon>
        <taxon>Pleurodeles</taxon>
    </lineage>
</organism>
<feature type="region of interest" description="Disordered" evidence="1">
    <location>
        <begin position="1"/>
        <end position="86"/>
    </location>
</feature>
<protein>
    <submittedName>
        <fullName evidence="2">Uncharacterized protein</fullName>
    </submittedName>
</protein>
<feature type="compositionally biased region" description="Basic and acidic residues" evidence="1">
    <location>
        <begin position="48"/>
        <end position="86"/>
    </location>
</feature>
<dbReference type="Proteomes" id="UP001066276">
    <property type="component" value="Chromosome 2_1"/>
</dbReference>
<keyword evidence="3" id="KW-1185">Reference proteome</keyword>